<accession>A0A1H9N7P8</accession>
<dbReference type="PANTHER" id="PTHR43221">
    <property type="entry name" value="PROTEASE HTPX"/>
    <property type="match status" value="1"/>
</dbReference>
<dbReference type="PANTHER" id="PTHR43221:SF1">
    <property type="entry name" value="PROTEASE HTPX"/>
    <property type="match status" value="1"/>
</dbReference>
<evidence type="ECO:0000256" key="11">
    <source>
        <dbReference type="ARBA" id="ARBA00023136"/>
    </source>
</evidence>
<evidence type="ECO:0000256" key="7">
    <source>
        <dbReference type="ARBA" id="ARBA00022801"/>
    </source>
</evidence>
<dbReference type="Gene3D" id="3.30.2010.10">
    <property type="entry name" value="Metalloproteases ('zincins'), catalytic domain"/>
    <property type="match status" value="1"/>
</dbReference>
<dbReference type="GO" id="GO:0046872">
    <property type="term" value="F:metal ion binding"/>
    <property type="evidence" value="ECO:0007669"/>
    <property type="project" value="UniProtKB-KW"/>
</dbReference>
<keyword evidence="8" id="KW-0862">Zinc</keyword>
<evidence type="ECO:0000256" key="6">
    <source>
        <dbReference type="ARBA" id="ARBA00022723"/>
    </source>
</evidence>
<evidence type="ECO:0000256" key="5">
    <source>
        <dbReference type="ARBA" id="ARBA00022692"/>
    </source>
</evidence>
<comment type="cofactor">
    <cofactor evidence="1">
        <name>Zn(2+)</name>
        <dbReference type="ChEBI" id="CHEBI:29105"/>
    </cofactor>
</comment>
<keyword evidence="3" id="KW-1003">Cell membrane</keyword>
<evidence type="ECO:0000256" key="2">
    <source>
        <dbReference type="ARBA" id="ARBA00004651"/>
    </source>
</evidence>
<keyword evidence="5 12" id="KW-0812">Transmembrane</keyword>
<proteinExistence type="predicted"/>
<dbReference type="Pfam" id="PF01435">
    <property type="entry name" value="Peptidase_M48"/>
    <property type="match status" value="1"/>
</dbReference>
<keyword evidence="4" id="KW-0645">Protease</keyword>
<evidence type="ECO:0000256" key="8">
    <source>
        <dbReference type="ARBA" id="ARBA00022833"/>
    </source>
</evidence>
<evidence type="ECO:0000256" key="1">
    <source>
        <dbReference type="ARBA" id="ARBA00001947"/>
    </source>
</evidence>
<feature type="transmembrane region" description="Helical" evidence="12">
    <location>
        <begin position="90"/>
        <end position="111"/>
    </location>
</feature>
<sequence>MKRFGWGLILLLLPLVLFGWGKVQYWRADTAQDQALTIRQWLAAPNETLLRQLPWEARKELARHVDPRQALQRQLDLLDADRLWVSVRKVMASVSCWLAVAALLAGLWAWLKLKLAAWRALRSAAYLYERMMANWQALGCCLSLYMVMLAGSLCLLLLYEASSGASRAAQGGMTVLVVVLPLASVLVVCVRQVWRMRRHWPLMQSPTARFLARPLGRQATPAVWQWIETLATQLHAPVPDHIVVGLDQGFFVTSVPILLQPGGQVLRGRTLYLPLPCLAALSQAEAASVIGHELGHFRRRDTERGSETSARFSLMCAHYSAMVGDEDAPRWVVRPTLWLAGQFLHHFQLAVHHWGRAQELLADRAGAEVAGPKLFVQALLRVIALGRVIDGLLVAHGGSNLLRALAAHLQGTPLQLGEEVLGLATTHPFDTHPDLATRLNNLDILLDPQLLQAALRVPSADDQQWFNDLCLAPGSTCDSKAAGSIQRDFT</sequence>
<protein>
    <submittedName>
        <fullName evidence="14">Peptidase family M48</fullName>
    </submittedName>
</protein>
<feature type="transmembrane region" description="Helical" evidence="12">
    <location>
        <begin position="171"/>
        <end position="194"/>
    </location>
</feature>
<dbReference type="AlphaFoldDB" id="A0A1H9N7P8"/>
<dbReference type="EMBL" id="FOEQ01000007">
    <property type="protein sequence ID" value="SER31831.1"/>
    <property type="molecule type" value="Genomic_DNA"/>
</dbReference>
<dbReference type="GO" id="GO:0006508">
    <property type="term" value="P:proteolysis"/>
    <property type="evidence" value="ECO:0007669"/>
    <property type="project" value="UniProtKB-KW"/>
</dbReference>
<evidence type="ECO:0000256" key="12">
    <source>
        <dbReference type="SAM" id="Phobius"/>
    </source>
</evidence>
<gene>
    <name evidence="14" type="ORF">SAMN05216230_10788</name>
</gene>
<dbReference type="Proteomes" id="UP000199221">
    <property type="component" value="Unassembled WGS sequence"/>
</dbReference>
<evidence type="ECO:0000313" key="14">
    <source>
        <dbReference type="EMBL" id="SER31831.1"/>
    </source>
</evidence>
<comment type="subcellular location">
    <subcellularLocation>
        <location evidence="2">Cell membrane</location>
        <topology evidence="2">Multi-pass membrane protein</topology>
    </subcellularLocation>
</comment>
<keyword evidence="6" id="KW-0479">Metal-binding</keyword>
<evidence type="ECO:0000256" key="4">
    <source>
        <dbReference type="ARBA" id="ARBA00022670"/>
    </source>
</evidence>
<dbReference type="CDD" id="cd07328">
    <property type="entry name" value="M48_Ste24p_like"/>
    <property type="match status" value="1"/>
</dbReference>
<reference evidence="14 15" key="1">
    <citation type="submission" date="2016-10" db="EMBL/GenBank/DDBJ databases">
        <authorList>
            <person name="de Groot N.N."/>
        </authorList>
    </citation>
    <scope>NUCLEOTIDE SEQUENCE [LARGE SCALE GENOMIC DNA]</scope>
    <source>
        <strain evidence="14 15">LMG 27941</strain>
    </source>
</reference>
<keyword evidence="7" id="KW-0378">Hydrolase</keyword>
<feature type="transmembrane region" description="Helical" evidence="12">
    <location>
        <begin position="132"/>
        <end position="159"/>
    </location>
</feature>
<feature type="domain" description="Peptidase M48" evidence="13">
    <location>
        <begin position="277"/>
        <end position="443"/>
    </location>
</feature>
<dbReference type="GO" id="GO:0005886">
    <property type="term" value="C:plasma membrane"/>
    <property type="evidence" value="ECO:0007669"/>
    <property type="project" value="UniProtKB-SubCell"/>
</dbReference>
<evidence type="ECO:0000256" key="10">
    <source>
        <dbReference type="ARBA" id="ARBA00023049"/>
    </source>
</evidence>
<dbReference type="InterPro" id="IPR001915">
    <property type="entry name" value="Peptidase_M48"/>
</dbReference>
<keyword evidence="11 12" id="KW-0472">Membrane</keyword>
<dbReference type="RefSeq" id="WP_094011679.1">
    <property type="nucleotide sequence ID" value="NZ_FOEQ01000007.1"/>
</dbReference>
<name>A0A1H9N7P8_9PSED</name>
<evidence type="ECO:0000256" key="3">
    <source>
        <dbReference type="ARBA" id="ARBA00022475"/>
    </source>
</evidence>
<evidence type="ECO:0000256" key="9">
    <source>
        <dbReference type="ARBA" id="ARBA00022989"/>
    </source>
</evidence>
<organism evidence="14 15">
    <name type="scientific">Pseudomonas soli</name>
    <dbReference type="NCBI Taxonomy" id="1306993"/>
    <lineage>
        <taxon>Bacteria</taxon>
        <taxon>Pseudomonadati</taxon>
        <taxon>Pseudomonadota</taxon>
        <taxon>Gammaproteobacteria</taxon>
        <taxon>Pseudomonadales</taxon>
        <taxon>Pseudomonadaceae</taxon>
        <taxon>Pseudomonas</taxon>
    </lineage>
</organism>
<keyword evidence="10" id="KW-0482">Metalloprotease</keyword>
<dbReference type="InterPro" id="IPR050083">
    <property type="entry name" value="HtpX_protease"/>
</dbReference>
<dbReference type="GO" id="GO:0004222">
    <property type="term" value="F:metalloendopeptidase activity"/>
    <property type="evidence" value="ECO:0007669"/>
    <property type="project" value="InterPro"/>
</dbReference>
<keyword evidence="9 12" id="KW-1133">Transmembrane helix</keyword>
<evidence type="ECO:0000259" key="13">
    <source>
        <dbReference type="Pfam" id="PF01435"/>
    </source>
</evidence>
<evidence type="ECO:0000313" key="15">
    <source>
        <dbReference type="Proteomes" id="UP000199221"/>
    </source>
</evidence>